<keyword evidence="3" id="KW-1185">Reference proteome</keyword>
<dbReference type="InterPro" id="IPR029063">
    <property type="entry name" value="SAM-dependent_MTases_sf"/>
</dbReference>
<dbReference type="GO" id="GO:0032259">
    <property type="term" value="P:methylation"/>
    <property type="evidence" value="ECO:0007669"/>
    <property type="project" value="UniProtKB-KW"/>
</dbReference>
<dbReference type="SUPFAM" id="SSF53335">
    <property type="entry name" value="S-adenosyl-L-methionine-dependent methyltransferases"/>
    <property type="match status" value="1"/>
</dbReference>
<gene>
    <name evidence="2" type="ORF">JM93_04023</name>
</gene>
<evidence type="ECO:0000313" key="3">
    <source>
        <dbReference type="Proteomes" id="UP000320593"/>
    </source>
</evidence>
<dbReference type="EMBL" id="VLLF01000011">
    <property type="protein sequence ID" value="TWI80809.1"/>
    <property type="molecule type" value="Genomic_DNA"/>
</dbReference>
<organism evidence="2 3">
    <name type="scientific">Roseibium hamelinense</name>
    <dbReference type="NCBI Taxonomy" id="150831"/>
    <lineage>
        <taxon>Bacteria</taxon>
        <taxon>Pseudomonadati</taxon>
        <taxon>Pseudomonadota</taxon>
        <taxon>Alphaproteobacteria</taxon>
        <taxon>Hyphomicrobiales</taxon>
        <taxon>Stappiaceae</taxon>
        <taxon>Roseibium</taxon>
    </lineage>
</organism>
<sequence>MLNISPVSPNNSFRKRRVALLAKIIDEYIAIKGRCRLIDMGGTLEFWNVWNTFFDYEKLEIVCVNLPAQSMAAPHSNVRYLQGNACDLSDFEDKAFEVAFSNSVIEHVGSWANMQRFANETARVAKSYFVQTPNFWFPVEPHARLPIVHWLPNQINYRIHMATKAGFYAKAANVGEAMVSVEDAELLDARQMAYLFPDADIKHERVLGLSKSILATRHQTPA</sequence>
<dbReference type="OrthoDB" id="7260171at2"/>
<name>A0A562SHP0_9HYPH</name>
<keyword evidence="2" id="KW-0489">Methyltransferase</keyword>
<reference evidence="2 3" key="1">
    <citation type="submission" date="2019-07" db="EMBL/GenBank/DDBJ databases">
        <title>Genomic Encyclopedia of Archaeal and Bacterial Type Strains, Phase II (KMG-II): from individual species to whole genera.</title>
        <authorList>
            <person name="Goeker M."/>
        </authorList>
    </citation>
    <scope>NUCLEOTIDE SEQUENCE [LARGE SCALE GENOMIC DNA]</scope>
    <source>
        <strain evidence="2 3">ATCC BAA-252</strain>
    </source>
</reference>
<dbReference type="Gene3D" id="3.40.50.150">
    <property type="entry name" value="Vaccinia Virus protein VP39"/>
    <property type="match status" value="1"/>
</dbReference>
<dbReference type="Pfam" id="PF08241">
    <property type="entry name" value="Methyltransf_11"/>
    <property type="match status" value="1"/>
</dbReference>
<dbReference type="GO" id="GO:0008757">
    <property type="term" value="F:S-adenosylmethionine-dependent methyltransferase activity"/>
    <property type="evidence" value="ECO:0007669"/>
    <property type="project" value="InterPro"/>
</dbReference>
<dbReference type="InterPro" id="IPR013216">
    <property type="entry name" value="Methyltransf_11"/>
</dbReference>
<evidence type="ECO:0000259" key="1">
    <source>
        <dbReference type="Pfam" id="PF08241"/>
    </source>
</evidence>
<proteinExistence type="predicted"/>
<protein>
    <submittedName>
        <fullName evidence="2">Methyltransferase family protein</fullName>
    </submittedName>
</protein>
<dbReference type="RefSeq" id="WP_145346994.1">
    <property type="nucleotide sequence ID" value="NZ_SMLY01000077.1"/>
</dbReference>
<accession>A0A562SHP0</accession>
<dbReference type="AlphaFoldDB" id="A0A562SHP0"/>
<dbReference type="Proteomes" id="UP000320593">
    <property type="component" value="Unassembled WGS sequence"/>
</dbReference>
<evidence type="ECO:0000313" key="2">
    <source>
        <dbReference type="EMBL" id="TWI80809.1"/>
    </source>
</evidence>
<feature type="domain" description="Methyltransferase type 11" evidence="1">
    <location>
        <begin position="69"/>
        <end position="126"/>
    </location>
</feature>
<comment type="caution">
    <text evidence="2">The sequence shown here is derived from an EMBL/GenBank/DDBJ whole genome shotgun (WGS) entry which is preliminary data.</text>
</comment>
<keyword evidence="2" id="KW-0808">Transferase</keyword>